<dbReference type="InterPro" id="IPR051504">
    <property type="entry name" value="Plant_metabolite_acyltrans"/>
</dbReference>
<organism evidence="3 4">
    <name type="scientific">Lithospermum erythrorhizon</name>
    <name type="common">Purple gromwell</name>
    <name type="synonym">Lithospermum officinale var. erythrorhizon</name>
    <dbReference type="NCBI Taxonomy" id="34254"/>
    <lineage>
        <taxon>Eukaryota</taxon>
        <taxon>Viridiplantae</taxon>
        <taxon>Streptophyta</taxon>
        <taxon>Embryophyta</taxon>
        <taxon>Tracheophyta</taxon>
        <taxon>Spermatophyta</taxon>
        <taxon>Magnoliopsida</taxon>
        <taxon>eudicotyledons</taxon>
        <taxon>Gunneridae</taxon>
        <taxon>Pentapetalae</taxon>
        <taxon>asterids</taxon>
        <taxon>lamiids</taxon>
        <taxon>Boraginales</taxon>
        <taxon>Boraginaceae</taxon>
        <taxon>Boraginoideae</taxon>
        <taxon>Lithospermeae</taxon>
        <taxon>Lithospermum</taxon>
    </lineage>
</organism>
<proteinExistence type="predicted"/>
<comment type="caution">
    <text evidence="3">The sequence shown here is derived from an EMBL/GenBank/DDBJ whole genome shotgun (WGS) entry which is preliminary data.</text>
</comment>
<evidence type="ECO:0000313" key="3">
    <source>
        <dbReference type="EMBL" id="GAA0175033.1"/>
    </source>
</evidence>
<dbReference type="Proteomes" id="UP001454036">
    <property type="component" value="Unassembled WGS sequence"/>
</dbReference>
<evidence type="ECO:0000313" key="4">
    <source>
        <dbReference type="Proteomes" id="UP001454036"/>
    </source>
</evidence>
<keyword evidence="2" id="KW-0012">Acyltransferase</keyword>
<reference evidence="3 4" key="1">
    <citation type="submission" date="2024-01" db="EMBL/GenBank/DDBJ databases">
        <title>The complete chloroplast genome sequence of Lithospermum erythrorhizon: insights into the phylogenetic relationship among Boraginaceae species and the maternal lineages of purple gromwells.</title>
        <authorList>
            <person name="Okada T."/>
            <person name="Watanabe K."/>
        </authorList>
    </citation>
    <scope>NUCLEOTIDE SEQUENCE [LARGE SCALE GENOMIC DNA]</scope>
</reference>
<evidence type="ECO:0000256" key="2">
    <source>
        <dbReference type="ARBA" id="ARBA00023315"/>
    </source>
</evidence>
<dbReference type="PANTHER" id="PTHR31625">
    <property type="match status" value="1"/>
</dbReference>
<protein>
    <submittedName>
        <fullName evidence="3">Uncharacterized protein</fullName>
    </submittedName>
</protein>
<dbReference type="InterPro" id="IPR023213">
    <property type="entry name" value="CAT-like_dom_sf"/>
</dbReference>
<dbReference type="Pfam" id="PF02458">
    <property type="entry name" value="Transferase"/>
    <property type="match status" value="1"/>
</dbReference>
<dbReference type="AlphaFoldDB" id="A0AAV3RIL7"/>
<dbReference type="Gene3D" id="3.30.559.10">
    <property type="entry name" value="Chloramphenicol acetyltransferase-like domain"/>
    <property type="match status" value="2"/>
</dbReference>
<dbReference type="EMBL" id="BAABME010009365">
    <property type="protein sequence ID" value="GAA0175033.1"/>
    <property type="molecule type" value="Genomic_DNA"/>
</dbReference>
<dbReference type="GO" id="GO:0016747">
    <property type="term" value="F:acyltransferase activity, transferring groups other than amino-acyl groups"/>
    <property type="evidence" value="ECO:0007669"/>
    <property type="project" value="UniProtKB-ARBA"/>
</dbReference>
<gene>
    <name evidence="3" type="ORF">LIER_28291</name>
</gene>
<keyword evidence="4" id="KW-1185">Reference proteome</keyword>
<accession>A0AAV3RIL7</accession>
<name>A0AAV3RIL7_LITER</name>
<sequence length="468" mass="52165">MAPINQVTVLESCFAAPPPNTVSEMSHPLSYSDMVWIGFSPVQRLLFYQIPVSRSNFIDTIIPQIKKSVSLALKYFPTLAGNLIIYSGHSRKPDIRFSVGDSISLVFAESSFDDFEFLVSNQIRNCNEFYPLVPQVPKSTKSGGERLVPLLALQVTLFPGNGICIGIANQHVAGDGSSMLSFVKAWAMICKLGEDFEESKGVEFSPTYDRGVMTQHTKKLDDIVWEQLASNKSDEKDLVAFELNRRQDHDKVRATFVVGLEEVKRLKRLVSDQHGSSSIKHLSTFTVICGYVWSCMVKADNAVEELEENEKDFFVCAADFRGRTDPPIPTNYFGNCLVMCSTVVESRELINGENAFVRGAEVIGEAIHKRFENEGGIFHGLENMHEEFAAINWSRLLSIAGSPRQNYYDIDFGWGNPRKMEVPSIDSTGAISLSKCRDDSGGMEIGVVLPRNKMDAFVEYFTEGINGL</sequence>
<evidence type="ECO:0000256" key="1">
    <source>
        <dbReference type="ARBA" id="ARBA00022679"/>
    </source>
</evidence>
<keyword evidence="1" id="KW-0808">Transferase</keyword>